<evidence type="ECO:0000313" key="7">
    <source>
        <dbReference type="EMBL" id="QDS94476.1"/>
    </source>
</evidence>
<dbReference type="Pfam" id="PF25917">
    <property type="entry name" value="BSH_RND"/>
    <property type="match status" value="1"/>
</dbReference>
<evidence type="ECO:0000259" key="5">
    <source>
        <dbReference type="Pfam" id="PF25917"/>
    </source>
</evidence>
<dbReference type="Gene3D" id="2.40.420.20">
    <property type="match status" value="1"/>
</dbReference>
<proteinExistence type="inferred from homology"/>
<keyword evidence="2" id="KW-0175">Coiled coil</keyword>
<evidence type="ECO:0000259" key="6">
    <source>
        <dbReference type="Pfam" id="PF25954"/>
    </source>
</evidence>
<feature type="compositionally biased region" description="Basic and acidic residues" evidence="3">
    <location>
        <begin position="404"/>
        <end position="413"/>
    </location>
</feature>
<reference evidence="7 8" key="1">
    <citation type="submission" date="2019-02" db="EMBL/GenBank/DDBJ databases">
        <title>Deep-cultivation of Planctomycetes and their phenomic and genomic characterization uncovers novel biology.</title>
        <authorList>
            <person name="Wiegand S."/>
            <person name="Jogler M."/>
            <person name="Boedeker C."/>
            <person name="Pinto D."/>
            <person name="Vollmers J."/>
            <person name="Rivas-Marin E."/>
            <person name="Kohn T."/>
            <person name="Peeters S.H."/>
            <person name="Heuer A."/>
            <person name="Rast P."/>
            <person name="Oberbeckmann S."/>
            <person name="Bunk B."/>
            <person name="Jeske O."/>
            <person name="Meyerdierks A."/>
            <person name="Storesund J.E."/>
            <person name="Kallscheuer N."/>
            <person name="Luecker S."/>
            <person name="Lage O.M."/>
            <person name="Pohl T."/>
            <person name="Merkel B.J."/>
            <person name="Hornburger P."/>
            <person name="Mueller R.-W."/>
            <person name="Bruemmer F."/>
            <person name="Labrenz M."/>
            <person name="Spormann A.M."/>
            <person name="Op den Camp H."/>
            <person name="Overmann J."/>
            <person name="Amann R."/>
            <person name="Jetten M.S.M."/>
            <person name="Mascher T."/>
            <person name="Medema M.H."/>
            <person name="Devos D.P."/>
            <person name="Kaster A.-K."/>
            <person name="Ovreas L."/>
            <person name="Rohde M."/>
            <person name="Galperin M.Y."/>
            <person name="Jogler C."/>
        </authorList>
    </citation>
    <scope>NUCLEOTIDE SEQUENCE [LARGE SCALE GENOMIC DNA]</scope>
    <source>
        <strain evidence="7 8">FF011L</strain>
    </source>
</reference>
<keyword evidence="8" id="KW-1185">Reference proteome</keyword>
<dbReference type="KEGG" id="rml:FF011L_32550"/>
<dbReference type="AlphaFoldDB" id="A0A517MHW6"/>
<comment type="similarity">
    <text evidence="1">Belongs to the membrane fusion protein (MFP) (TC 8.A.1) family.</text>
</comment>
<keyword evidence="4" id="KW-0812">Transmembrane</keyword>
<dbReference type="Gene3D" id="2.40.50.100">
    <property type="match status" value="1"/>
</dbReference>
<feature type="coiled-coil region" evidence="2">
    <location>
        <begin position="226"/>
        <end position="253"/>
    </location>
</feature>
<dbReference type="GO" id="GO:1990281">
    <property type="term" value="C:efflux pump complex"/>
    <property type="evidence" value="ECO:0007669"/>
    <property type="project" value="TreeGrafter"/>
</dbReference>
<dbReference type="Gene3D" id="2.40.30.170">
    <property type="match status" value="1"/>
</dbReference>
<dbReference type="EMBL" id="CP036262">
    <property type="protein sequence ID" value="QDS94476.1"/>
    <property type="molecule type" value="Genomic_DNA"/>
</dbReference>
<sequence length="496" mass="53611">MEFPRSGERRYVPAGEKMSTFSVFLNYNQLIWPRPGVDFALPCKSSLSFVDPMLHKVPPPNQTRQKFIVTMLSVSMTMFLLGGALGYWAISKFRPAAAASAAGGGPGDGTKKKPGGRQAQLVRVGTIERKKIVPVKTLVGDLIAVRRATVATEIAGKVIELPVDEGSHVVAGETLLARMDDTWLKLEEAKINALITEKEATLAFEKTDLVRFEDLFKRNALSASEVEQKRSLFAELEASLANLKVALNEATTRNERLDIFAPFDGSVVAKNAEIGEYLPVGSPVVEIVSSGRIDARIMVPEASLPLIAVGDTLDMVIDSLGLELQGTVFSINAQGSVGSRTFPVRIELEDQKGKLRPGMGVSAFVPVTQESTELLVPRDAVLMAPDESIIWVLVEADSPASETKPAETPKSETGKPNGAPQLVAQPIPVRVLSHTRDAYAIACMRSVDEEHVQPGVQVVTEGLERLTPGTLVRIDADRSLLQPVPGTYRTGQQIAD</sequence>
<feature type="domain" description="CusB-like beta-barrel" evidence="6">
    <location>
        <begin position="297"/>
        <end position="362"/>
    </location>
</feature>
<accession>A0A517MHW6</accession>
<dbReference type="SUPFAM" id="SSF111369">
    <property type="entry name" value="HlyD-like secretion proteins"/>
    <property type="match status" value="1"/>
</dbReference>
<dbReference type="InterPro" id="IPR006143">
    <property type="entry name" value="RND_pump_MFP"/>
</dbReference>
<feature type="transmembrane region" description="Helical" evidence="4">
    <location>
        <begin position="67"/>
        <end position="90"/>
    </location>
</feature>
<dbReference type="OrthoDB" id="9806939at2"/>
<protein>
    <submittedName>
        <fullName evidence="7">Multidrug resistance protein MdtA</fullName>
    </submittedName>
</protein>
<dbReference type="PANTHER" id="PTHR30469:SF15">
    <property type="entry name" value="HLYD FAMILY OF SECRETION PROTEINS"/>
    <property type="match status" value="1"/>
</dbReference>
<dbReference type="Gene3D" id="1.10.287.470">
    <property type="entry name" value="Helix hairpin bin"/>
    <property type="match status" value="1"/>
</dbReference>
<evidence type="ECO:0000256" key="2">
    <source>
        <dbReference type="SAM" id="Coils"/>
    </source>
</evidence>
<dbReference type="Proteomes" id="UP000320672">
    <property type="component" value="Chromosome"/>
</dbReference>
<gene>
    <name evidence="7" type="primary">mdtA_3</name>
    <name evidence="7" type="ORF">FF011L_32550</name>
</gene>
<keyword evidence="4" id="KW-1133">Transmembrane helix</keyword>
<evidence type="ECO:0000256" key="3">
    <source>
        <dbReference type="SAM" id="MobiDB-lite"/>
    </source>
</evidence>
<evidence type="ECO:0000256" key="1">
    <source>
        <dbReference type="ARBA" id="ARBA00009477"/>
    </source>
</evidence>
<keyword evidence="4" id="KW-0472">Membrane</keyword>
<feature type="region of interest" description="Disordered" evidence="3">
    <location>
        <begin position="400"/>
        <end position="421"/>
    </location>
</feature>
<organism evidence="7 8">
    <name type="scientific">Roseimaritima multifibrata</name>
    <dbReference type="NCBI Taxonomy" id="1930274"/>
    <lineage>
        <taxon>Bacteria</taxon>
        <taxon>Pseudomonadati</taxon>
        <taxon>Planctomycetota</taxon>
        <taxon>Planctomycetia</taxon>
        <taxon>Pirellulales</taxon>
        <taxon>Pirellulaceae</taxon>
        <taxon>Roseimaritima</taxon>
    </lineage>
</organism>
<dbReference type="Pfam" id="PF25954">
    <property type="entry name" value="Beta-barrel_RND_2"/>
    <property type="match status" value="1"/>
</dbReference>
<evidence type="ECO:0000256" key="4">
    <source>
        <dbReference type="SAM" id="Phobius"/>
    </source>
</evidence>
<feature type="domain" description="Multidrug resistance protein MdtA-like barrel-sandwich hybrid" evidence="5">
    <location>
        <begin position="146"/>
        <end position="284"/>
    </location>
</feature>
<dbReference type="InterPro" id="IPR058625">
    <property type="entry name" value="MdtA-like_BSH"/>
</dbReference>
<dbReference type="NCBIfam" id="TIGR01730">
    <property type="entry name" value="RND_mfp"/>
    <property type="match status" value="1"/>
</dbReference>
<evidence type="ECO:0000313" key="8">
    <source>
        <dbReference type="Proteomes" id="UP000320672"/>
    </source>
</evidence>
<dbReference type="InterPro" id="IPR058792">
    <property type="entry name" value="Beta-barrel_RND_2"/>
</dbReference>
<dbReference type="GO" id="GO:0015562">
    <property type="term" value="F:efflux transmembrane transporter activity"/>
    <property type="evidence" value="ECO:0007669"/>
    <property type="project" value="TreeGrafter"/>
</dbReference>
<dbReference type="PANTHER" id="PTHR30469">
    <property type="entry name" value="MULTIDRUG RESISTANCE PROTEIN MDTA"/>
    <property type="match status" value="1"/>
</dbReference>
<name>A0A517MHW6_9BACT</name>